<dbReference type="OrthoDB" id="2139957at2759"/>
<feature type="domain" description="Beta-xylosidase C-terminal Concanavalin A-like" evidence="8">
    <location>
        <begin position="341"/>
        <end position="528"/>
    </location>
</feature>
<evidence type="ECO:0000256" key="1">
    <source>
        <dbReference type="ARBA" id="ARBA00009865"/>
    </source>
</evidence>
<feature type="active site" description="Proton acceptor" evidence="4">
    <location>
        <position position="32"/>
    </location>
</feature>
<feature type="chain" id="PRO_5015498312" evidence="7">
    <location>
        <begin position="21"/>
        <end position="559"/>
    </location>
</feature>
<dbReference type="Gene3D" id="2.115.10.20">
    <property type="entry name" value="Glycosyl hydrolase domain, family 43"/>
    <property type="match status" value="1"/>
</dbReference>
<evidence type="ECO:0000313" key="10">
    <source>
        <dbReference type="Proteomes" id="UP000240883"/>
    </source>
</evidence>
<dbReference type="STRING" id="1448308.A0A2T2NYR2"/>
<sequence length="559" mass="62093">MIFAGLVGLACVAFTSHVEALKNPIIRGWNPDAHVLRVDDTYYVATSSFNVFPGVPIYKSKNLADWDLVSHAINRPEAMPLYSSRAGNGIWAPSLSYIDGTFYMTSMAMWGSDPNNRTWPRIFWVTSDDLETWSDPVWSEPYGIDPHLYRDPATSKDYLTMMGLNNGYDRIWGITQCQIDLRSGKCLGPYRNVWNGTLPVSPSARPEGPKLFFKDGFYYMIAAEGGTGITHRATIARSKSPEGPWESSPTNPLIFNGANTNLTVGNTGHATFADTPDGRWFATFLAKRYVNGNSPLGRETFFAPVTWENGWPTMNDGEFIQLSQSYDYAPDQQWPPPPFEEHFEGTKLAPYWYQLRTPYTKNYQLGAETGDGAGLILIPNVFTLSDRDTPAALLRKQISVNMTFSATLLPTEKALGPWESIGISAYTSEANHQEIGLRGCANATGMCLFTDSTRNGPGPGQRPVTTETRLNITGIPKDLQLHIRSEPTKYSLGYSMGNVTVTWVREFGAEALPSGFDGAMFGVFASGNSLPFSFDGPTVGFKSVREVYYDEMWEEYDTN</sequence>
<evidence type="ECO:0000256" key="6">
    <source>
        <dbReference type="RuleBase" id="RU361187"/>
    </source>
</evidence>
<evidence type="ECO:0000256" key="2">
    <source>
        <dbReference type="ARBA" id="ARBA00022801"/>
    </source>
</evidence>
<dbReference type="Pfam" id="PF17851">
    <property type="entry name" value="GH43_C2"/>
    <property type="match status" value="1"/>
</dbReference>
<evidence type="ECO:0000256" key="3">
    <source>
        <dbReference type="ARBA" id="ARBA00023295"/>
    </source>
</evidence>
<dbReference type="SUPFAM" id="SSF49899">
    <property type="entry name" value="Concanavalin A-like lectins/glucanases"/>
    <property type="match status" value="1"/>
</dbReference>
<dbReference type="PANTHER" id="PTHR42812:SF16">
    <property type="entry name" value="HYDROLASE, PUTATIVE (AFU_ORTHOLOGUE AFUA_7G06110)-RELATED"/>
    <property type="match status" value="1"/>
</dbReference>
<dbReference type="EMBL" id="KZ678132">
    <property type="protein sequence ID" value="PSN70560.1"/>
    <property type="molecule type" value="Genomic_DNA"/>
</dbReference>
<dbReference type="InterPro" id="IPR023296">
    <property type="entry name" value="Glyco_hydro_beta-prop_sf"/>
</dbReference>
<dbReference type="PANTHER" id="PTHR42812">
    <property type="entry name" value="BETA-XYLOSIDASE"/>
    <property type="match status" value="1"/>
</dbReference>
<comment type="similarity">
    <text evidence="1 6">Belongs to the glycosyl hydrolase 43 family.</text>
</comment>
<keyword evidence="3 6" id="KW-0326">Glycosidase</keyword>
<proteinExistence type="inferred from homology"/>
<keyword evidence="7" id="KW-0732">Signal</keyword>
<evidence type="ECO:0000256" key="4">
    <source>
        <dbReference type="PIRSR" id="PIRSR606710-1"/>
    </source>
</evidence>
<dbReference type="GO" id="GO:0005975">
    <property type="term" value="P:carbohydrate metabolic process"/>
    <property type="evidence" value="ECO:0007669"/>
    <property type="project" value="InterPro"/>
</dbReference>
<dbReference type="InterPro" id="IPR006710">
    <property type="entry name" value="Glyco_hydro_43"/>
</dbReference>
<gene>
    <name evidence="9" type="ORF">BS50DRAFT_662826</name>
</gene>
<feature type="signal peptide" evidence="7">
    <location>
        <begin position="1"/>
        <end position="20"/>
    </location>
</feature>
<dbReference type="Pfam" id="PF04616">
    <property type="entry name" value="Glyco_hydro_43"/>
    <property type="match status" value="1"/>
</dbReference>
<keyword evidence="2 6" id="KW-0378">Hydrolase</keyword>
<evidence type="ECO:0000256" key="7">
    <source>
        <dbReference type="SAM" id="SignalP"/>
    </source>
</evidence>
<evidence type="ECO:0000259" key="8">
    <source>
        <dbReference type="Pfam" id="PF17851"/>
    </source>
</evidence>
<dbReference type="SUPFAM" id="SSF75005">
    <property type="entry name" value="Arabinanase/levansucrase/invertase"/>
    <property type="match status" value="1"/>
</dbReference>
<dbReference type="Proteomes" id="UP000240883">
    <property type="component" value="Unassembled WGS sequence"/>
</dbReference>
<feature type="active site" description="Proton donor" evidence="4">
    <location>
        <position position="207"/>
    </location>
</feature>
<evidence type="ECO:0000256" key="5">
    <source>
        <dbReference type="PIRSR" id="PIRSR606710-2"/>
    </source>
</evidence>
<evidence type="ECO:0000313" key="9">
    <source>
        <dbReference type="EMBL" id="PSN70560.1"/>
    </source>
</evidence>
<dbReference type="GO" id="GO:0004553">
    <property type="term" value="F:hydrolase activity, hydrolyzing O-glycosyl compounds"/>
    <property type="evidence" value="ECO:0007669"/>
    <property type="project" value="InterPro"/>
</dbReference>
<organism evidence="9 10">
    <name type="scientific">Corynespora cassiicola Philippines</name>
    <dbReference type="NCBI Taxonomy" id="1448308"/>
    <lineage>
        <taxon>Eukaryota</taxon>
        <taxon>Fungi</taxon>
        <taxon>Dikarya</taxon>
        <taxon>Ascomycota</taxon>
        <taxon>Pezizomycotina</taxon>
        <taxon>Dothideomycetes</taxon>
        <taxon>Pleosporomycetidae</taxon>
        <taxon>Pleosporales</taxon>
        <taxon>Corynesporascaceae</taxon>
        <taxon>Corynespora</taxon>
    </lineage>
</organism>
<accession>A0A2T2NYR2</accession>
<dbReference type="CDD" id="cd18617">
    <property type="entry name" value="GH43_XynB-like"/>
    <property type="match status" value="1"/>
</dbReference>
<feature type="site" description="Important for catalytic activity, responsible for pKa modulation of the active site Glu and correct orientation of both the proton donor and substrate" evidence="5">
    <location>
        <position position="145"/>
    </location>
</feature>
<protein>
    <submittedName>
        <fullName evidence="9">Beta-xylosidase</fullName>
    </submittedName>
</protein>
<dbReference type="AlphaFoldDB" id="A0A2T2NYR2"/>
<dbReference type="Gene3D" id="2.60.120.200">
    <property type="match status" value="1"/>
</dbReference>
<dbReference type="InterPro" id="IPR041542">
    <property type="entry name" value="GH43_C2"/>
</dbReference>
<dbReference type="InterPro" id="IPR051795">
    <property type="entry name" value="Glycosyl_Hydrlase_43"/>
</dbReference>
<name>A0A2T2NYR2_CORCC</name>
<reference evidence="9 10" key="1">
    <citation type="journal article" date="2018" name="Front. Microbiol.">
        <title>Genome-Wide Analysis of Corynespora cassiicola Leaf Fall Disease Putative Effectors.</title>
        <authorList>
            <person name="Lopez D."/>
            <person name="Ribeiro S."/>
            <person name="Label P."/>
            <person name="Fumanal B."/>
            <person name="Venisse J.S."/>
            <person name="Kohler A."/>
            <person name="de Oliveira R.R."/>
            <person name="Labutti K."/>
            <person name="Lipzen A."/>
            <person name="Lail K."/>
            <person name="Bauer D."/>
            <person name="Ohm R.A."/>
            <person name="Barry K.W."/>
            <person name="Spatafora J."/>
            <person name="Grigoriev I.V."/>
            <person name="Martin F.M."/>
            <person name="Pujade-Renaud V."/>
        </authorList>
    </citation>
    <scope>NUCLEOTIDE SEQUENCE [LARGE SCALE GENOMIC DNA]</scope>
    <source>
        <strain evidence="9 10">Philippines</strain>
    </source>
</reference>
<dbReference type="InterPro" id="IPR013320">
    <property type="entry name" value="ConA-like_dom_sf"/>
</dbReference>
<keyword evidence="10" id="KW-1185">Reference proteome</keyword>